<dbReference type="PANTHER" id="PTHR45961">
    <property type="entry name" value="IP21249P"/>
    <property type="match status" value="1"/>
</dbReference>
<dbReference type="OrthoDB" id="285418at2759"/>
<feature type="domain" description="Tyrosine-protein phosphatase" evidence="4">
    <location>
        <begin position="18"/>
        <end position="163"/>
    </location>
</feature>
<organism evidence="6 7">
    <name type="scientific">Nezara viridula</name>
    <name type="common">Southern green stink bug</name>
    <name type="synonym">Cimex viridulus</name>
    <dbReference type="NCBI Taxonomy" id="85310"/>
    <lineage>
        <taxon>Eukaryota</taxon>
        <taxon>Metazoa</taxon>
        <taxon>Ecdysozoa</taxon>
        <taxon>Arthropoda</taxon>
        <taxon>Hexapoda</taxon>
        <taxon>Insecta</taxon>
        <taxon>Pterygota</taxon>
        <taxon>Neoptera</taxon>
        <taxon>Paraneoptera</taxon>
        <taxon>Hemiptera</taxon>
        <taxon>Heteroptera</taxon>
        <taxon>Panheteroptera</taxon>
        <taxon>Pentatomomorpha</taxon>
        <taxon>Pentatomoidea</taxon>
        <taxon>Pentatomidae</taxon>
        <taxon>Pentatominae</taxon>
        <taxon>Nezara</taxon>
    </lineage>
</organism>
<accession>A0A9P0HHA5</accession>
<dbReference type="Proteomes" id="UP001152798">
    <property type="component" value="Chromosome 5"/>
</dbReference>
<evidence type="ECO:0000256" key="2">
    <source>
        <dbReference type="ARBA" id="ARBA00022801"/>
    </source>
</evidence>
<dbReference type="InterPro" id="IPR020422">
    <property type="entry name" value="TYR_PHOSPHATASE_DUAL_dom"/>
</dbReference>
<keyword evidence="3" id="KW-0904">Protein phosphatase</keyword>
<sequence length="201" mass="22032">MSPNSRLASVDERPASKLFSVAEIEPACLYLCGASVIRERMLTELGITCLISACPELPELPLPSSVSQCCRLDIRDVPMANIAVHLSPVADLIAKVKEEGGRTLVHCVAGVSRSASLCIGYLMKSKGMSLEEAYNHVLSCRPCIRPNNGFFEQLIQFEKELTGSNSVTMVYNEAAKATIPNVYESDYENTIRYINRSIGIK</sequence>
<dbReference type="GO" id="GO:0005737">
    <property type="term" value="C:cytoplasm"/>
    <property type="evidence" value="ECO:0007669"/>
    <property type="project" value="TreeGrafter"/>
</dbReference>
<proteinExistence type="inferred from homology"/>
<gene>
    <name evidence="6" type="ORF">NEZAVI_LOCUS11305</name>
</gene>
<evidence type="ECO:0000256" key="1">
    <source>
        <dbReference type="ARBA" id="ARBA00008601"/>
    </source>
</evidence>
<protein>
    <submittedName>
        <fullName evidence="6">Uncharacterized protein</fullName>
    </submittedName>
</protein>
<feature type="domain" description="Tyrosine specific protein phosphatases" evidence="5">
    <location>
        <begin position="87"/>
        <end position="142"/>
    </location>
</feature>
<evidence type="ECO:0000259" key="4">
    <source>
        <dbReference type="PROSITE" id="PS50054"/>
    </source>
</evidence>
<dbReference type="InterPro" id="IPR016130">
    <property type="entry name" value="Tyr_Pase_AS"/>
</dbReference>
<dbReference type="EMBL" id="OV725081">
    <property type="protein sequence ID" value="CAH1402495.1"/>
    <property type="molecule type" value="Genomic_DNA"/>
</dbReference>
<dbReference type="Pfam" id="PF00782">
    <property type="entry name" value="DSPc"/>
    <property type="match status" value="1"/>
</dbReference>
<dbReference type="SMART" id="SM00195">
    <property type="entry name" value="DSPc"/>
    <property type="match status" value="1"/>
</dbReference>
<dbReference type="PANTHER" id="PTHR45961:SF6">
    <property type="entry name" value="IP21249P"/>
    <property type="match status" value="1"/>
</dbReference>
<evidence type="ECO:0000259" key="5">
    <source>
        <dbReference type="PROSITE" id="PS50056"/>
    </source>
</evidence>
<evidence type="ECO:0000313" key="7">
    <source>
        <dbReference type="Proteomes" id="UP001152798"/>
    </source>
</evidence>
<dbReference type="InterPro" id="IPR000387">
    <property type="entry name" value="Tyr_Pase_dom"/>
</dbReference>
<dbReference type="CDD" id="cd14514">
    <property type="entry name" value="DUSP14-like"/>
    <property type="match status" value="1"/>
</dbReference>
<dbReference type="PROSITE" id="PS50054">
    <property type="entry name" value="TYR_PHOSPHATASE_DUAL"/>
    <property type="match status" value="1"/>
</dbReference>
<dbReference type="InterPro" id="IPR000340">
    <property type="entry name" value="Dual-sp_phosphatase_cat-dom"/>
</dbReference>
<dbReference type="Gene3D" id="3.90.190.10">
    <property type="entry name" value="Protein tyrosine phosphatase superfamily"/>
    <property type="match status" value="1"/>
</dbReference>
<dbReference type="SUPFAM" id="SSF52799">
    <property type="entry name" value="(Phosphotyrosine protein) phosphatases II"/>
    <property type="match status" value="1"/>
</dbReference>
<keyword evidence="7" id="KW-1185">Reference proteome</keyword>
<evidence type="ECO:0000313" key="6">
    <source>
        <dbReference type="EMBL" id="CAH1402495.1"/>
    </source>
</evidence>
<dbReference type="PROSITE" id="PS50056">
    <property type="entry name" value="TYR_PHOSPHATASE_2"/>
    <property type="match status" value="1"/>
</dbReference>
<reference evidence="6" key="1">
    <citation type="submission" date="2022-01" db="EMBL/GenBank/DDBJ databases">
        <authorList>
            <person name="King R."/>
        </authorList>
    </citation>
    <scope>NUCLEOTIDE SEQUENCE</scope>
</reference>
<keyword evidence="2" id="KW-0378">Hydrolase</keyword>
<dbReference type="InterPro" id="IPR029021">
    <property type="entry name" value="Prot-tyrosine_phosphatase-like"/>
</dbReference>
<comment type="similarity">
    <text evidence="1">Belongs to the protein-tyrosine phosphatase family. Non-receptor class dual specificity subfamily.</text>
</comment>
<dbReference type="GO" id="GO:0004721">
    <property type="term" value="F:phosphoprotein phosphatase activity"/>
    <property type="evidence" value="ECO:0007669"/>
    <property type="project" value="UniProtKB-KW"/>
</dbReference>
<name>A0A9P0HHA5_NEZVI</name>
<dbReference type="PROSITE" id="PS00383">
    <property type="entry name" value="TYR_PHOSPHATASE_1"/>
    <property type="match status" value="1"/>
</dbReference>
<dbReference type="InterPro" id="IPR052103">
    <property type="entry name" value="Dual_spec_Phospatases"/>
</dbReference>
<evidence type="ECO:0000256" key="3">
    <source>
        <dbReference type="ARBA" id="ARBA00022912"/>
    </source>
</evidence>
<dbReference type="AlphaFoldDB" id="A0A9P0HHA5"/>